<protein>
    <submittedName>
        <fullName evidence="1">Uncharacterized protein</fullName>
    </submittedName>
</protein>
<name>A0AA39XTJ4_9PEZI</name>
<dbReference type="EMBL" id="JAULSV010000007">
    <property type="protein sequence ID" value="KAK0638835.1"/>
    <property type="molecule type" value="Genomic_DNA"/>
</dbReference>
<evidence type="ECO:0000313" key="1">
    <source>
        <dbReference type="EMBL" id="KAK0638835.1"/>
    </source>
</evidence>
<comment type="caution">
    <text evidence="1">The sequence shown here is derived from an EMBL/GenBank/DDBJ whole genome shotgun (WGS) entry which is preliminary data.</text>
</comment>
<accession>A0AA39XTJ4</accession>
<sequence>MRLSRGHSLCVSKLGKALNTPPSGVNTKRVLQVVASCQRKLLGDNSIEARAYAEGQERAIVALAHVTPHRHDFISSLERIPDGDAKLLFQLAAAKMLSSLKKGSLAGSAAGVRDESRQRIIGPAPERCGGTQTGPPTKKWRVQRRFLVNRVSISPPQWWDASVSPLSPRKPHALRRRLDERCAW</sequence>
<organism evidence="1 2">
    <name type="scientific">Cercophora newfieldiana</name>
    <dbReference type="NCBI Taxonomy" id="92897"/>
    <lineage>
        <taxon>Eukaryota</taxon>
        <taxon>Fungi</taxon>
        <taxon>Dikarya</taxon>
        <taxon>Ascomycota</taxon>
        <taxon>Pezizomycotina</taxon>
        <taxon>Sordariomycetes</taxon>
        <taxon>Sordariomycetidae</taxon>
        <taxon>Sordariales</taxon>
        <taxon>Lasiosphaeriaceae</taxon>
        <taxon>Cercophora</taxon>
    </lineage>
</organism>
<dbReference type="Proteomes" id="UP001174936">
    <property type="component" value="Unassembled WGS sequence"/>
</dbReference>
<evidence type="ECO:0000313" key="2">
    <source>
        <dbReference type="Proteomes" id="UP001174936"/>
    </source>
</evidence>
<reference evidence="1" key="1">
    <citation type="submission" date="2023-06" db="EMBL/GenBank/DDBJ databases">
        <title>Genome-scale phylogeny and comparative genomics of the fungal order Sordariales.</title>
        <authorList>
            <consortium name="Lawrence Berkeley National Laboratory"/>
            <person name="Hensen N."/>
            <person name="Bonometti L."/>
            <person name="Westerberg I."/>
            <person name="Brannstrom I.O."/>
            <person name="Guillou S."/>
            <person name="Cros-Aarteil S."/>
            <person name="Calhoun S."/>
            <person name="Haridas S."/>
            <person name="Kuo A."/>
            <person name="Mondo S."/>
            <person name="Pangilinan J."/>
            <person name="Riley R."/>
            <person name="Labutti K."/>
            <person name="Andreopoulos B."/>
            <person name="Lipzen A."/>
            <person name="Chen C."/>
            <person name="Yanf M."/>
            <person name="Daum C."/>
            <person name="Ng V."/>
            <person name="Clum A."/>
            <person name="Steindorff A."/>
            <person name="Ohm R."/>
            <person name="Martin F."/>
            <person name="Silar P."/>
            <person name="Natvig D."/>
            <person name="Lalanne C."/>
            <person name="Gautier V."/>
            <person name="Ament-Velasquez S.L."/>
            <person name="Kruys A."/>
            <person name="Hutchinson M.I."/>
            <person name="Powell A.J."/>
            <person name="Barry K."/>
            <person name="Miller A.N."/>
            <person name="Grigoriev I.V."/>
            <person name="Debuchy R."/>
            <person name="Gladieux P."/>
            <person name="Thoren M.H."/>
            <person name="Johannesson H."/>
        </authorList>
    </citation>
    <scope>NUCLEOTIDE SEQUENCE</scope>
    <source>
        <strain evidence="1">SMH2532-1</strain>
    </source>
</reference>
<keyword evidence="2" id="KW-1185">Reference proteome</keyword>
<dbReference type="AlphaFoldDB" id="A0AA39XTJ4"/>
<gene>
    <name evidence="1" type="ORF">B0T16DRAFT_232854</name>
</gene>
<proteinExistence type="predicted"/>